<sequence>MLYGKLYIKKGENNECRTEAVVVTSMATMQIVKDRPHQMNNRKLP</sequence>
<keyword evidence="2" id="KW-1185">Reference proteome</keyword>
<feature type="non-terminal residue" evidence="1">
    <location>
        <position position="1"/>
    </location>
</feature>
<gene>
    <name evidence="1" type="ORF">Golob_004381</name>
</gene>
<reference evidence="1 2" key="1">
    <citation type="journal article" date="2019" name="Genome Biol. Evol.">
        <title>Insights into the evolution of the New World diploid cottons (Gossypium, subgenus Houzingenia) based on genome sequencing.</title>
        <authorList>
            <person name="Grover C.E."/>
            <person name="Arick M.A. 2nd"/>
            <person name="Thrash A."/>
            <person name="Conover J.L."/>
            <person name="Sanders W.S."/>
            <person name="Peterson D.G."/>
            <person name="Frelichowski J.E."/>
            <person name="Scheffler J.A."/>
            <person name="Scheffler B.E."/>
            <person name="Wendel J.F."/>
        </authorList>
    </citation>
    <scope>NUCLEOTIDE SEQUENCE [LARGE SCALE GENOMIC DNA]</scope>
    <source>
        <strain evidence="1">157</strain>
        <tissue evidence="1">Leaf</tissue>
    </source>
</reference>
<dbReference type="EMBL" id="JABEZX010000011">
    <property type="protein sequence ID" value="MBA0570770.1"/>
    <property type="molecule type" value="Genomic_DNA"/>
</dbReference>
<evidence type="ECO:0000313" key="1">
    <source>
        <dbReference type="EMBL" id="MBA0570770.1"/>
    </source>
</evidence>
<accession>A0A7J8N1R9</accession>
<proteinExistence type="predicted"/>
<dbReference type="Proteomes" id="UP000593572">
    <property type="component" value="Unassembled WGS sequence"/>
</dbReference>
<organism evidence="1 2">
    <name type="scientific">Gossypium lobatum</name>
    <dbReference type="NCBI Taxonomy" id="34289"/>
    <lineage>
        <taxon>Eukaryota</taxon>
        <taxon>Viridiplantae</taxon>
        <taxon>Streptophyta</taxon>
        <taxon>Embryophyta</taxon>
        <taxon>Tracheophyta</taxon>
        <taxon>Spermatophyta</taxon>
        <taxon>Magnoliopsida</taxon>
        <taxon>eudicotyledons</taxon>
        <taxon>Gunneridae</taxon>
        <taxon>Pentapetalae</taxon>
        <taxon>rosids</taxon>
        <taxon>malvids</taxon>
        <taxon>Malvales</taxon>
        <taxon>Malvaceae</taxon>
        <taxon>Malvoideae</taxon>
        <taxon>Gossypium</taxon>
    </lineage>
</organism>
<evidence type="ECO:0000313" key="2">
    <source>
        <dbReference type="Proteomes" id="UP000593572"/>
    </source>
</evidence>
<protein>
    <submittedName>
        <fullName evidence="1">Uncharacterized protein</fullName>
    </submittedName>
</protein>
<name>A0A7J8N1R9_9ROSI</name>
<comment type="caution">
    <text evidence="1">The sequence shown here is derived from an EMBL/GenBank/DDBJ whole genome shotgun (WGS) entry which is preliminary data.</text>
</comment>
<dbReference type="AlphaFoldDB" id="A0A7J8N1R9"/>